<dbReference type="EMBL" id="UGHP01000001">
    <property type="protein sequence ID" value="STQ80393.1"/>
    <property type="molecule type" value="Genomic_DNA"/>
</dbReference>
<dbReference type="GO" id="GO:0005886">
    <property type="term" value="C:plasma membrane"/>
    <property type="evidence" value="ECO:0007669"/>
    <property type="project" value="UniProtKB-SubCell"/>
</dbReference>
<evidence type="ECO:0000256" key="12">
    <source>
        <dbReference type="SAM" id="Phobius"/>
    </source>
</evidence>
<evidence type="ECO:0000256" key="2">
    <source>
        <dbReference type="ARBA" id="ARBA00004756"/>
    </source>
</evidence>
<dbReference type="InterPro" id="IPR050445">
    <property type="entry name" value="Bact_polysacc_biosynth/exp"/>
</dbReference>
<dbReference type="GO" id="GO:0004713">
    <property type="term" value="F:protein tyrosine kinase activity"/>
    <property type="evidence" value="ECO:0007669"/>
    <property type="project" value="TreeGrafter"/>
</dbReference>
<evidence type="ECO:0000256" key="6">
    <source>
        <dbReference type="ARBA" id="ARBA00022985"/>
    </source>
</evidence>
<keyword evidence="7 12" id="KW-1133">Transmembrane helix</keyword>
<keyword evidence="8 12" id="KW-0472">Membrane</keyword>
<evidence type="ECO:0000256" key="10">
    <source>
        <dbReference type="ARBA" id="ARBA00039982"/>
    </source>
</evidence>
<evidence type="ECO:0000256" key="9">
    <source>
        <dbReference type="ARBA" id="ARBA00038118"/>
    </source>
</evidence>
<evidence type="ECO:0000256" key="8">
    <source>
        <dbReference type="ARBA" id="ARBA00023136"/>
    </source>
</evidence>
<evidence type="ECO:0000256" key="3">
    <source>
        <dbReference type="ARBA" id="ARBA00022475"/>
    </source>
</evidence>
<feature type="transmembrane region" description="Helical" evidence="12">
    <location>
        <begin position="291"/>
        <end position="314"/>
    </location>
</feature>
<dbReference type="InterPro" id="IPR003856">
    <property type="entry name" value="LPS_length_determ_N"/>
</dbReference>
<dbReference type="NCBIfam" id="NF012015">
    <property type="entry name" value="PRK15471.1"/>
    <property type="match status" value="1"/>
</dbReference>
<dbReference type="Gene3D" id="3.30.1890.10">
    <property type="entry name" value="FepE-like"/>
    <property type="match status" value="1"/>
</dbReference>
<dbReference type="AlphaFoldDB" id="A0A377PM37"/>
<dbReference type="PANTHER" id="PTHR32309">
    <property type="entry name" value="TYROSINE-PROTEIN KINASE"/>
    <property type="match status" value="1"/>
</dbReference>
<dbReference type="GO" id="GO:0009103">
    <property type="term" value="P:lipopolysaccharide biosynthetic process"/>
    <property type="evidence" value="ECO:0007669"/>
    <property type="project" value="UniProtKB-KW"/>
</dbReference>
<reference evidence="14 15" key="1">
    <citation type="submission" date="2018-06" db="EMBL/GenBank/DDBJ databases">
        <authorList>
            <consortium name="Pathogen Informatics"/>
            <person name="Doyle S."/>
        </authorList>
    </citation>
    <scope>NUCLEOTIDE SEQUENCE [LARGE SCALE GENOMIC DNA]</scope>
    <source>
        <strain evidence="14 15">NCTC8105</strain>
    </source>
</reference>
<evidence type="ECO:0000259" key="13">
    <source>
        <dbReference type="Pfam" id="PF02706"/>
    </source>
</evidence>
<dbReference type="PANTHER" id="PTHR32309:SF29">
    <property type="entry name" value="CHAIN LENGTH DETERMINANT PROTEIN"/>
    <property type="match status" value="1"/>
</dbReference>
<evidence type="ECO:0000256" key="1">
    <source>
        <dbReference type="ARBA" id="ARBA00004429"/>
    </source>
</evidence>
<feature type="domain" description="Polysaccharide chain length determinant N-terminal" evidence="13">
    <location>
        <begin position="14"/>
        <end position="88"/>
    </location>
</feature>
<comment type="subcellular location">
    <subcellularLocation>
        <location evidence="1">Cell inner membrane</location>
        <topology evidence="1">Multi-pass membrane protein</topology>
    </subcellularLocation>
</comment>
<evidence type="ECO:0000313" key="14">
    <source>
        <dbReference type="EMBL" id="STQ80393.1"/>
    </source>
</evidence>
<sequence>MGNPMSLEQKNSTDEIDLLDLLLQLWNGKKTIITTVCIAIVLAIGYLAVAKEKWTSTAIITPPQLGQLADYPTAVAVIDPSNSKDISNDVFANFVSRISAETLTFLPETPLDIKPTNSGRNDSFTVSFSAETAKDAQKSLVAVLNKVNKQTSSSYYSNAAKALEVRMQAINTALDAQIKTAQEKKARRLNALSEALKVAEATNTKSVTVKEVTALSDEMLFMLGEPALKTIIANETSWPLYLSDGYYSNRETLQALREIKLSDSGNDKFEAFSFSQQPSLPVIKDAPKKSLILILSVLLGGLIGAGIVLCKGLIRNIREKPPVGMMI</sequence>
<name>A0A377PM37_HAFAL</name>
<dbReference type="SUPFAM" id="SSF160355">
    <property type="entry name" value="Bacterial polysaccharide co-polymerase-like"/>
    <property type="match status" value="1"/>
</dbReference>
<comment type="similarity">
    <text evidence="9">Belongs to the WzzB/Cld/Rol family.</text>
</comment>
<keyword evidence="4" id="KW-0997">Cell inner membrane</keyword>
<evidence type="ECO:0000256" key="11">
    <source>
        <dbReference type="ARBA" id="ARBA00042235"/>
    </source>
</evidence>
<proteinExistence type="inferred from homology"/>
<dbReference type="Pfam" id="PF02706">
    <property type="entry name" value="Wzz"/>
    <property type="match status" value="1"/>
</dbReference>
<keyword evidence="3" id="KW-1003">Cell membrane</keyword>
<accession>A0A377PM37</accession>
<protein>
    <recommendedName>
        <fullName evidence="10">Chain length determinant protein</fullName>
    </recommendedName>
    <alternativeName>
        <fullName evidence="11">Polysaccharide antigen chain regulator</fullName>
    </alternativeName>
</protein>
<keyword evidence="6" id="KW-0448">Lipopolysaccharide biosynthesis</keyword>
<gene>
    <name evidence="14" type="primary">wzzB_1</name>
    <name evidence="14" type="ORF">NCTC8105_02512</name>
</gene>
<keyword evidence="5 12" id="KW-0812">Transmembrane</keyword>
<evidence type="ECO:0000313" key="15">
    <source>
        <dbReference type="Proteomes" id="UP000254821"/>
    </source>
</evidence>
<evidence type="ECO:0000256" key="7">
    <source>
        <dbReference type="ARBA" id="ARBA00022989"/>
    </source>
</evidence>
<organism evidence="14 15">
    <name type="scientific">Hafnia alvei</name>
    <dbReference type="NCBI Taxonomy" id="569"/>
    <lineage>
        <taxon>Bacteria</taxon>
        <taxon>Pseudomonadati</taxon>
        <taxon>Pseudomonadota</taxon>
        <taxon>Gammaproteobacteria</taxon>
        <taxon>Enterobacterales</taxon>
        <taxon>Hafniaceae</taxon>
        <taxon>Hafnia</taxon>
    </lineage>
</organism>
<dbReference type="Proteomes" id="UP000254821">
    <property type="component" value="Unassembled WGS sequence"/>
</dbReference>
<evidence type="ECO:0000256" key="4">
    <source>
        <dbReference type="ARBA" id="ARBA00022519"/>
    </source>
</evidence>
<feature type="transmembrane region" description="Helical" evidence="12">
    <location>
        <begin position="31"/>
        <end position="49"/>
    </location>
</feature>
<comment type="pathway">
    <text evidence="2">Bacterial outer membrane biogenesis; lipopolysaccharide biosynthesis.</text>
</comment>
<evidence type="ECO:0000256" key="5">
    <source>
        <dbReference type="ARBA" id="ARBA00022692"/>
    </source>
</evidence>